<accession>A0A6J5QE87</accession>
<name>A0A6J5QE87_9CAUD</name>
<proteinExistence type="predicted"/>
<evidence type="ECO:0000313" key="1">
    <source>
        <dbReference type="EMBL" id="CAB4180647.1"/>
    </source>
</evidence>
<organism evidence="1">
    <name type="scientific">uncultured Caudovirales phage</name>
    <dbReference type="NCBI Taxonomy" id="2100421"/>
    <lineage>
        <taxon>Viruses</taxon>
        <taxon>Duplodnaviria</taxon>
        <taxon>Heunggongvirae</taxon>
        <taxon>Uroviricota</taxon>
        <taxon>Caudoviricetes</taxon>
        <taxon>Peduoviridae</taxon>
        <taxon>Maltschvirus</taxon>
        <taxon>Maltschvirus maltsch</taxon>
    </lineage>
</organism>
<reference evidence="1" key="1">
    <citation type="submission" date="2020-05" db="EMBL/GenBank/DDBJ databases">
        <authorList>
            <person name="Chiriac C."/>
            <person name="Salcher M."/>
            <person name="Ghai R."/>
            <person name="Kavagutti S V."/>
        </authorList>
    </citation>
    <scope>NUCLEOTIDE SEQUENCE</scope>
</reference>
<protein>
    <submittedName>
        <fullName evidence="1">Uncharacterized protein</fullName>
    </submittedName>
</protein>
<dbReference type="EMBL" id="LR796986">
    <property type="protein sequence ID" value="CAB4180647.1"/>
    <property type="molecule type" value="Genomic_DNA"/>
</dbReference>
<gene>
    <name evidence="1" type="ORF">UFOVP1049_73</name>
</gene>
<sequence length="70" mass="8009">MENKKPHIVTIDGTEYDANDFNEQEVVYLNHLMDLDRKIGSTQFQLQQLMVGKDAFLGMLKAELAKPVEV</sequence>